<evidence type="ECO:0000313" key="2">
    <source>
        <dbReference type="Proteomes" id="UP000622860"/>
    </source>
</evidence>
<sequence>MSMLNNDDTLSFHLQLITRLIDIDQYPFIKLVIEKNITRKEYDELFQLLQKLDLQYKIQKEEGFLDFTSLLVHFAGMLNEKLVPDMTIYALKKEGYFPSLMNMFIELIKQNNNHKEDW</sequence>
<dbReference type="EMBL" id="BMFR01000007">
    <property type="protein sequence ID" value="GGG74927.1"/>
    <property type="molecule type" value="Genomic_DNA"/>
</dbReference>
<dbReference type="InterPro" id="IPR015058">
    <property type="entry name" value="DUF1878"/>
</dbReference>
<name>A0A917M2F3_9BACI</name>
<reference evidence="1" key="2">
    <citation type="submission" date="2020-09" db="EMBL/GenBank/DDBJ databases">
        <authorList>
            <person name="Sun Q."/>
            <person name="Zhou Y."/>
        </authorList>
    </citation>
    <scope>NUCLEOTIDE SEQUENCE</scope>
    <source>
        <strain evidence="1">CGMCC 1.12754</strain>
    </source>
</reference>
<dbReference type="Gene3D" id="1.10.3750.10">
    <property type="entry name" value="YhaI-like"/>
    <property type="match status" value="1"/>
</dbReference>
<dbReference type="InterPro" id="IPR035945">
    <property type="entry name" value="YhaI-like_sf"/>
</dbReference>
<protein>
    <recommendedName>
        <fullName evidence="3">DUF1878 domain-containing protein</fullName>
    </recommendedName>
</protein>
<dbReference type="AlphaFoldDB" id="A0A917M2F3"/>
<dbReference type="Proteomes" id="UP000622860">
    <property type="component" value="Unassembled WGS sequence"/>
</dbReference>
<accession>A0A917M2F3</accession>
<dbReference type="SUPFAM" id="SSF109915">
    <property type="entry name" value="Hypothetical protein YhaI"/>
    <property type="match status" value="1"/>
</dbReference>
<organism evidence="1 2">
    <name type="scientific">Virgibacillus oceani</name>
    <dbReference type="NCBI Taxonomy" id="1479511"/>
    <lineage>
        <taxon>Bacteria</taxon>
        <taxon>Bacillati</taxon>
        <taxon>Bacillota</taxon>
        <taxon>Bacilli</taxon>
        <taxon>Bacillales</taxon>
        <taxon>Bacillaceae</taxon>
        <taxon>Virgibacillus</taxon>
    </lineage>
</organism>
<keyword evidence="2" id="KW-1185">Reference proteome</keyword>
<evidence type="ECO:0000313" key="1">
    <source>
        <dbReference type="EMBL" id="GGG74927.1"/>
    </source>
</evidence>
<proteinExistence type="predicted"/>
<dbReference type="Pfam" id="PF08963">
    <property type="entry name" value="DUF1878"/>
    <property type="match status" value="1"/>
</dbReference>
<gene>
    <name evidence="1" type="ORF">GCM10011398_19610</name>
</gene>
<evidence type="ECO:0008006" key="3">
    <source>
        <dbReference type="Google" id="ProtNLM"/>
    </source>
</evidence>
<comment type="caution">
    <text evidence="1">The sequence shown here is derived from an EMBL/GenBank/DDBJ whole genome shotgun (WGS) entry which is preliminary data.</text>
</comment>
<reference evidence="1" key="1">
    <citation type="journal article" date="2014" name="Int. J. Syst. Evol. Microbiol.">
        <title>Complete genome sequence of Corynebacterium casei LMG S-19264T (=DSM 44701T), isolated from a smear-ripened cheese.</title>
        <authorList>
            <consortium name="US DOE Joint Genome Institute (JGI-PGF)"/>
            <person name="Walter F."/>
            <person name="Albersmeier A."/>
            <person name="Kalinowski J."/>
            <person name="Ruckert C."/>
        </authorList>
    </citation>
    <scope>NUCLEOTIDE SEQUENCE</scope>
    <source>
        <strain evidence="1">CGMCC 1.12754</strain>
    </source>
</reference>